<dbReference type="Proteomes" id="UP000320791">
    <property type="component" value="Unassembled WGS sequence"/>
</dbReference>
<protein>
    <submittedName>
        <fullName evidence="1">Uncharacterized protein</fullName>
    </submittedName>
</protein>
<reference evidence="1 2" key="1">
    <citation type="submission" date="2019-08" db="EMBL/GenBank/DDBJ databases">
        <authorList>
            <person name="Lei W."/>
        </authorList>
    </citation>
    <scope>NUCLEOTIDE SEQUENCE [LARGE SCALE GENOMIC DNA]</scope>
    <source>
        <strain evidence="1 2">CCUG 58627</strain>
    </source>
</reference>
<name>A0A5C5UT35_9CORY</name>
<keyword evidence="2" id="KW-1185">Reference proteome</keyword>
<sequence>MSGIADLNDSLLGWASQTELTLNQRFADHSLFIEAELAADELERIDRFYGTFLSRQLSAGADLEALLRDTPALAVSTLVARAARMVDSENFYAEYLGGLNLRADDAWLEVLESLTLELLRTVGLVVPEGCNPVLALVLHAGITGSEVAGLMELLDNMDPAATAEQVIEILADGSYKAFEHNEESEVPPLPLEVTAACATCAPALLLPVLRGVIAMRNLTIEQPSTWQDAPQPALPMLVREAVAAELRERPAGTVNRAEAVGVATREARPRIVLDAIRNKICVRLPEQLLAPEEDEVQWRVTLDGTTKVYRTGRMWGEGHPFTEALDLTIDHQVRELSVADVTNGLAWVLPVVDNTDPVLVFNPKGANITDKASLHYSELLVVCPEDATLVDVVTGEEIPVTETIDIEGWTGWSCRRVDAYNIASLQAVRPDQSPSAMHQVRCIDPRKRVMFRDPGTPIPHVFSHGGLPVHAQSLVAEFPPTVSGHPETWYLSISSYAGTGNAGEEVAPAEPLEIPAEGGVFDIFDPEVYDAPWVGEYLIRLRGPRNESFRHEYAIVEGMLATTEIAGLCRSFRIPAHGGLSEAALLVKSGEKHFQVSPPEVRVAAAESGTDFVVTTDEGDSMPLRFIPPRLRFEVPLITMPPMWRTTRLVVRPRQFDADGVLRIRATGELGDPKITVRNHHGAPLRTVKLSRDDARTYSTPMTQLAASTQVMTNGRVEFEWTDARSDKRVSVNLAAVDATPHASDCVIEDGELVFADLVTDRQLSAWVWPATAPWASARTVAVAPRTPLPESLIDAGPVKVQLLSADPLTALRPPLAPGSDAFSVEQEGYYKQQSAGLVELSAFLSGAVETAPEDPSVMPVLWDYLDGWGAACPDRAVVTALAANPSAALKGLSASLVPAEKQPGRVIASGLVHGAFAGSEPVTEVHRTAWIGTLELLAQLPARYAAVEEGAPRTQLRDVLDSLEEVAGKRLIETLATGRDATLDTACIDKSTVQIAHMNEAQQQTLLAMFFSQAEIVPGPIMEDSARLLAVFDTFKHRKELTSLVGDQGLIKSAVSLLRALRGANRQIYSSARIRFDKLDGVDTNDISNIWALVPVVSLVFALSARMHAHGLMGKSKLLVEAAQGWSQLADIVPDLVTGDLIAAEAMVLAVKYPGMAT</sequence>
<gene>
    <name evidence="1" type="ORF">FRX94_02420</name>
</gene>
<comment type="caution">
    <text evidence="1">The sequence shown here is derived from an EMBL/GenBank/DDBJ whole genome shotgun (WGS) entry which is preliminary data.</text>
</comment>
<dbReference type="EMBL" id="VOHM01000003">
    <property type="protein sequence ID" value="TWT28762.1"/>
    <property type="molecule type" value="Genomic_DNA"/>
</dbReference>
<dbReference type="RefSeq" id="WP_146323524.1">
    <property type="nucleotide sequence ID" value="NZ_BAABLR010000027.1"/>
</dbReference>
<dbReference type="AlphaFoldDB" id="A0A5C5UT35"/>
<evidence type="ECO:0000313" key="1">
    <source>
        <dbReference type="EMBL" id="TWT28762.1"/>
    </source>
</evidence>
<proteinExistence type="predicted"/>
<accession>A0A5C5UT35</accession>
<organism evidence="1 2">
    <name type="scientific">Corynebacterium canis</name>
    <dbReference type="NCBI Taxonomy" id="679663"/>
    <lineage>
        <taxon>Bacteria</taxon>
        <taxon>Bacillati</taxon>
        <taxon>Actinomycetota</taxon>
        <taxon>Actinomycetes</taxon>
        <taxon>Mycobacteriales</taxon>
        <taxon>Corynebacteriaceae</taxon>
        <taxon>Corynebacterium</taxon>
    </lineage>
</organism>
<evidence type="ECO:0000313" key="2">
    <source>
        <dbReference type="Proteomes" id="UP000320791"/>
    </source>
</evidence>
<dbReference type="OrthoDB" id="3886596at2"/>